<dbReference type="RefSeq" id="WP_079589526.1">
    <property type="nucleotide sequence ID" value="NZ_FUYN01000003.1"/>
</dbReference>
<dbReference type="InterPro" id="IPR000182">
    <property type="entry name" value="GNAT_dom"/>
</dbReference>
<dbReference type="PANTHER" id="PTHR37817">
    <property type="entry name" value="N-ACETYLTRANSFERASE EIS"/>
    <property type="match status" value="1"/>
</dbReference>
<dbReference type="SUPFAM" id="SSF55718">
    <property type="entry name" value="SCP-like"/>
    <property type="match status" value="1"/>
</dbReference>
<evidence type="ECO:0000313" key="3">
    <source>
        <dbReference type="Proteomes" id="UP000243406"/>
    </source>
</evidence>
<dbReference type="InterPro" id="IPR025559">
    <property type="entry name" value="Eis_dom"/>
</dbReference>
<evidence type="ECO:0000313" key="2">
    <source>
        <dbReference type="EMBL" id="SKB47553.1"/>
    </source>
</evidence>
<dbReference type="InterPro" id="IPR036527">
    <property type="entry name" value="SCP2_sterol-bd_dom_sf"/>
</dbReference>
<dbReference type="EMBL" id="FUYN01000003">
    <property type="protein sequence ID" value="SKB47553.1"/>
    <property type="molecule type" value="Genomic_DNA"/>
</dbReference>
<dbReference type="OrthoDB" id="2379505at2"/>
<feature type="domain" description="N-acetyltransferase" evidence="1">
    <location>
        <begin position="7"/>
        <end position="171"/>
    </location>
</feature>
<sequence>MSKESKRVIRRLMPDDMDTYVDIYLNAYPAGKDISKECYDKYYNRNMQSLLEYDHVNFYGLFEDDELISIMKLIDFDINLFGQMNKATGLMSLAVHPLHKKKGVARDMVKFFEDYTVSSGGLCSMLLPFRIEYYRKMGYGYGTKLDEYRIPTLQLPSCKDISNLRLIKKDEIHKVISCYSSFVSSYHGAVCKFEEEIREINEDDETRRIGYFEAEELKGYVAFCFTRDSEVNYTLNSMIVSELVYSDGEVLKKLLAGLRMQADLAQNIVIRTGEADFYHLLDSPEDTSGNYINYGFIQTNISAIGNMYKIPNVKSFVDKTSYRKFPADNIKIGFTVYDEFKGENHSFAILFSTDESNSYSSWSFESENIDSDLEIKIKLSDLSSLFMGSADFAPMVRLGIVSISDKSLTEKVDKLFHLSQRPFTNTDY</sequence>
<name>A0A1T5BL70_9FIRM</name>
<dbReference type="Proteomes" id="UP000243406">
    <property type="component" value="Unassembled WGS sequence"/>
</dbReference>
<dbReference type="PROSITE" id="PS51186">
    <property type="entry name" value="GNAT"/>
    <property type="match status" value="1"/>
</dbReference>
<dbReference type="Pfam" id="PF17668">
    <property type="entry name" value="Acetyltransf_17"/>
    <property type="match status" value="1"/>
</dbReference>
<dbReference type="Pfam" id="PF13527">
    <property type="entry name" value="Acetyltransf_9"/>
    <property type="match status" value="1"/>
</dbReference>
<dbReference type="Gene3D" id="3.30.1050.10">
    <property type="entry name" value="SCP2 sterol-binding domain"/>
    <property type="match status" value="1"/>
</dbReference>
<accession>A0A1T5BL70</accession>
<dbReference type="AlphaFoldDB" id="A0A1T5BL70"/>
<proteinExistence type="predicted"/>
<dbReference type="Gene3D" id="3.40.630.30">
    <property type="match status" value="2"/>
</dbReference>
<dbReference type="Pfam" id="PF13530">
    <property type="entry name" value="SCP2_2"/>
    <property type="match status" value="1"/>
</dbReference>
<dbReference type="InterPro" id="IPR051554">
    <property type="entry name" value="Acetyltransferase_Eis"/>
</dbReference>
<keyword evidence="2" id="KW-0808">Transferase</keyword>
<dbReference type="GO" id="GO:0034069">
    <property type="term" value="F:aminoglycoside N-acetyltransferase activity"/>
    <property type="evidence" value="ECO:0007669"/>
    <property type="project" value="TreeGrafter"/>
</dbReference>
<organism evidence="2 3">
    <name type="scientific">Acetoanaerobium noterae</name>
    <dbReference type="NCBI Taxonomy" id="745369"/>
    <lineage>
        <taxon>Bacteria</taxon>
        <taxon>Bacillati</taxon>
        <taxon>Bacillota</taxon>
        <taxon>Clostridia</taxon>
        <taxon>Peptostreptococcales</taxon>
        <taxon>Filifactoraceae</taxon>
        <taxon>Acetoanaerobium</taxon>
    </lineage>
</organism>
<dbReference type="InterPro" id="IPR041380">
    <property type="entry name" value="Acetyltransf_17"/>
</dbReference>
<protein>
    <submittedName>
        <fullName evidence="2">Predicted acetyltransferase</fullName>
    </submittedName>
</protein>
<evidence type="ECO:0000259" key="1">
    <source>
        <dbReference type="PROSITE" id="PS51186"/>
    </source>
</evidence>
<reference evidence="3" key="1">
    <citation type="submission" date="2017-02" db="EMBL/GenBank/DDBJ databases">
        <authorList>
            <person name="Varghese N."/>
            <person name="Submissions S."/>
        </authorList>
    </citation>
    <scope>NUCLEOTIDE SEQUENCE [LARGE SCALE GENOMIC DNA]</scope>
    <source>
        <strain evidence="3">ATCC 35199</strain>
    </source>
</reference>
<dbReference type="PANTHER" id="PTHR37817:SF1">
    <property type="entry name" value="N-ACETYLTRANSFERASE EIS"/>
    <property type="match status" value="1"/>
</dbReference>
<dbReference type="GO" id="GO:0030649">
    <property type="term" value="P:aminoglycoside antibiotic catabolic process"/>
    <property type="evidence" value="ECO:0007669"/>
    <property type="project" value="TreeGrafter"/>
</dbReference>
<dbReference type="SUPFAM" id="SSF55729">
    <property type="entry name" value="Acyl-CoA N-acyltransferases (Nat)"/>
    <property type="match status" value="1"/>
</dbReference>
<gene>
    <name evidence="2" type="ORF">SAMN02745120_1676</name>
</gene>
<dbReference type="InterPro" id="IPR016181">
    <property type="entry name" value="Acyl_CoA_acyltransferase"/>
</dbReference>
<keyword evidence="3" id="KW-1185">Reference proteome</keyword>